<name>A0A4R5AW88_9ACTN</name>
<keyword evidence="2" id="KW-1185">Reference proteome</keyword>
<sequence>MSGGLGPLHAGLLHAGAGSQRLGDLVVGAAEWLGRAGPSGLVQTSGQVGAALVLAVVTALVAGGAHSGGGGFGEFHAGV</sequence>
<dbReference type="Proteomes" id="UP000294513">
    <property type="component" value="Unassembled WGS sequence"/>
</dbReference>
<gene>
    <name evidence="1" type="ORF">E1298_31615</name>
</gene>
<feature type="non-terminal residue" evidence="1">
    <location>
        <position position="79"/>
    </location>
</feature>
<evidence type="ECO:0000313" key="1">
    <source>
        <dbReference type="EMBL" id="TDD75424.1"/>
    </source>
</evidence>
<dbReference type="AlphaFoldDB" id="A0A4R5AW88"/>
<reference evidence="1 2" key="1">
    <citation type="submission" date="2019-03" db="EMBL/GenBank/DDBJ databases">
        <title>Draft genome sequences of novel Actinobacteria.</title>
        <authorList>
            <person name="Sahin N."/>
            <person name="Ay H."/>
            <person name="Saygin H."/>
        </authorList>
    </citation>
    <scope>NUCLEOTIDE SEQUENCE [LARGE SCALE GENOMIC DNA]</scope>
    <source>
        <strain evidence="1 2">H3C3</strain>
    </source>
</reference>
<accession>A0A4R5AW88</accession>
<protein>
    <submittedName>
        <fullName evidence="1">Uncharacterized protein</fullName>
    </submittedName>
</protein>
<organism evidence="1 2">
    <name type="scientific">Actinomadura rubrisoli</name>
    <dbReference type="NCBI Taxonomy" id="2530368"/>
    <lineage>
        <taxon>Bacteria</taxon>
        <taxon>Bacillati</taxon>
        <taxon>Actinomycetota</taxon>
        <taxon>Actinomycetes</taxon>
        <taxon>Streptosporangiales</taxon>
        <taxon>Thermomonosporaceae</taxon>
        <taxon>Actinomadura</taxon>
    </lineage>
</organism>
<dbReference type="RefSeq" id="WP_207944949.1">
    <property type="nucleotide sequence ID" value="NZ_SMKU01000223.1"/>
</dbReference>
<evidence type="ECO:0000313" key="2">
    <source>
        <dbReference type="Proteomes" id="UP000294513"/>
    </source>
</evidence>
<comment type="caution">
    <text evidence="1">The sequence shown here is derived from an EMBL/GenBank/DDBJ whole genome shotgun (WGS) entry which is preliminary data.</text>
</comment>
<proteinExistence type="predicted"/>
<dbReference type="EMBL" id="SMKU01000223">
    <property type="protein sequence ID" value="TDD75424.1"/>
    <property type="molecule type" value="Genomic_DNA"/>
</dbReference>